<feature type="region of interest" description="Disordered" evidence="11">
    <location>
        <begin position="302"/>
        <end position="354"/>
    </location>
</feature>
<keyword evidence="2" id="KW-0479">Metal-binding</keyword>
<keyword evidence="7" id="KW-0238">DNA-binding</keyword>
<evidence type="ECO:0000256" key="1">
    <source>
        <dbReference type="ARBA" id="ARBA00004123"/>
    </source>
</evidence>
<gene>
    <name evidence="13" type="ORF">V9T40_014628</name>
</gene>
<protein>
    <recommendedName>
        <fullName evidence="12">C2H2-type domain-containing protein</fullName>
    </recommendedName>
</protein>
<dbReference type="PROSITE" id="PS50157">
    <property type="entry name" value="ZINC_FINGER_C2H2_2"/>
    <property type="match status" value="9"/>
</dbReference>
<dbReference type="PANTHER" id="PTHR16515:SF66">
    <property type="entry name" value="C2H2-TYPE DOMAIN-CONTAINING PROTEIN"/>
    <property type="match status" value="1"/>
</dbReference>
<dbReference type="GO" id="GO:0003677">
    <property type="term" value="F:DNA binding"/>
    <property type="evidence" value="ECO:0007669"/>
    <property type="project" value="UniProtKB-KW"/>
</dbReference>
<evidence type="ECO:0000256" key="5">
    <source>
        <dbReference type="ARBA" id="ARBA00022833"/>
    </source>
</evidence>
<dbReference type="FunFam" id="3.30.160.60:FF:000065">
    <property type="entry name" value="B-cell CLL/lymphoma 6, member B"/>
    <property type="match status" value="1"/>
</dbReference>
<feature type="domain" description="C2H2-type" evidence="12">
    <location>
        <begin position="88"/>
        <end position="116"/>
    </location>
</feature>
<dbReference type="Proteomes" id="UP001367676">
    <property type="component" value="Unassembled WGS sequence"/>
</dbReference>
<proteinExistence type="predicted"/>
<feature type="domain" description="C2H2-type" evidence="12">
    <location>
        <begin position="117"/>
        <end position="144"/>
    </location>
</feature>
<evidence type="ECO:0000256" key="10">
    <source>
        <dbReference type="PROSITE-ProRule" id="PRU00042"/>
    </source>
</evidence>
<reference evidence="13 14" key="1">
    <citation type="submission" date="2024-03" db="EMBL/GenBank/DDBJ databases">
        <title>Adaptation during the transition from Ophiocordyceps entomopathogen to insect associate is accompanied by gene loss and intensified selection.</title>
        <authorList>
            <person name="Ward C.M."/>
            <person name="Onetto C.A."/>
            <person name="Borneman A.R."/>
        </authorList>
    </citation>
    <scope>NUCLEOTIDE SEQUENCE [LARGE SCALE GENOMIC DNA]</scope>
    <source>
        <strain evidence="13">AWRI1</strain>
        <tissue evidence="13">Single Adult Female</tissue>
    </source>
</reference>
<dbReference type="Pfam" id="PF00096">
    <property type="entry name" value="zf-C2H2"/>
    <property type="match status" value="7"/>
</dbReference>
<evidence type="ECO:0000256" key="3">
    <source>
        <dbReference type="ARBA" id="ARBA00022737"/>
    </source>
</evidence>
<evidence type="ECO:0000256" key="2">
    <source>
        <dbReference type="ARBA" id="ARBA00022723"/>
    </source>
</evidence>
<keyword evidence="8" id="KW-0804">Transcription</keyword>
<feature type="domain" description="C2H2-type" evidence="12">
    <location>
        <begin position="599"/>
        <end position="626"/>
    </location>
</feature>
<keyword evidence="9" id="KW-0539">Nucleus</keyword>
<dbReference type="FunFam" id="3.30.160.60:FF:000150">
    <property type="entry name" value="Mds1 and evi1 complex locus protein"/>
    <property type="match status" value="1"/>
</dbReference>
<dbReference type="GO" id="GO:0005634">
    <property type="term" value="C:nucleus"/>
    <property type="evidence" value="ECO:0007669"/>
    <property type="project" value="UniProtKB-SubCell"/>
</dbReference>
<dbReference type="InterPro" id="IPR036236">
    <property type="entry name" value="Znf_C2H2_sf"/>
</dbReference>
<dbReference type="SUPFAM" id="SSF57667">
    <property type="entry name" value="beta-beta-alpha zinc fingers"/>
    <property type="match status" value="5"/>
</dbReference>
<feature type="domain" description="C2H2-type" evidence="12">
    <location>
        <begin position="656"/>
        <end position="683"/>
    </location>
</feature>
<keyword evidence="3" id="KW-0677">Repeat</keyword>
<dbReference type="PROSITE" id="PS00028">
    <property type="entry name" value="ZINC_FINGER_C2H2_1"/>
    <property type="match status" value="7"/>
</dbReference>
<comment type="subcellular location">
    <subcellularLocation>
        <location evidence="1">Nucleus</location>
    </subcellularLocation>
</comment>
<dbReference type="EMBL" id="JBBCAQ010000038">
    <property type="protein sequence ID" value="KAK7572156.1"/>
    <property type="molecule type" value="Genomic_DNA"/>
</dbReference>
<feature type="compositionally biased region" description="Acidic residues" evidence="11">
    <location>
        <begin position="442"/>
        <end position="460"/>
    </location>
</feature>
<feature type="compositionally biased region" description="Basic and acidic residues" evidence="11">
    <location>
        <begin position="311"/>
        <end position="330"/>
    </location>
</feature>
<organism evidence="13 14">
    <name type="scientific">Parthenolecanium corni</name>
    <dbReference type="NCBI Taxonomy" id="536013"/>
    <lineage>
        <taxon>Eukaryota</taxon>
        <taxon>Metazoa</taxon>
        <taxon>Ecdysozoa</taxon>
        <taxon>Arthropoda</taxon>
        <taxon>Hexapoda</taxon>
        <taxon>Insecta</taxon>
        <taxon>Pterygota</taxon>
        <taxon>Neoptera</taxon>
        <taxon>Paraneoptera</taxon>
        <taxon>Hemiptera</taxon>
        <taxon>Sternorrhyncha</taxon>
        <taxon>Coccoidea</taxon>
        <taxon>Coccidae</taxon>
        <taxon>Parthenolecanium</taxon>
    </lineage>
</organism>
<keyword evidence="5" id="KW-0862">Zinc</keyword>
<feature type="domain" description="C2H2-type" evidence="12">
    <location>
        <begin position="59"/>
        <end position="87"/>
    </location>
</feature>
<feature type="compositionally biased region" description="Low complexity" evidence="11">
    <location>
        <begin position="788"/>
        <end position="797"/>
    </location>
</feature>
<feature type="domain" description="C2H2-type" evidence="12">
    <location>
        <begin position="174"/>
        <end position="205"/>
    </location>
</feature>
<evidence type="ECO:0000259" key="12">
    <source>
        <dbReference type="PROSITE" id="PS50157"/>
    </source>
</evidence>
<feature type="region of interest" description="Disordered" evidence="11">
    <location>
        <begin position="739"/>
        <end position="805"/>
    </location>
</feature>
<dbReference type="AlphaFoldDB" id="A0AAN9XYL2"/>
<evidence type="ECO:0000256" key="11">
    <source>
        <dbReference type="SAM" id="MobiDB-lite"/>
    </source>
</evidence>
<evidence type="ECO:0000256" key="8">
    <source>
        <dbReference type="ARBA" id="ARBA00023163"/>
    </source>
</evidence>
<dbReference type="InterPro" id="IPR050331">
    <property type="entry name" value="Zinc_finger"/>
</dbReference>
<feature type="compositionally biased region" description="Polar residues" evidence="11">
    <location>
        <begin position="461"/>
        <end position="481"/>
    </location>
</feature>
<dbReference type="FunFam" id="3.30.160.60:FF:000929">
    <property type="entry name" value="Uncharacterized protein, isoform B"/>
    <property type="match status" value="1"/>
</dbReference>
<feature type="compositionally biased region" description="Polar residues" evidence="11">
    <location>
        <begin position="758"/>
        <end position="787"/>
    </location>
</feature>
<keyword evidence="14" id="KW-1185">Reference proteome</keyword>
<dbReference type="GO" id="GO:0008270">
    <property type="term" value="F:zinc ion binding"/>
    <property type="evidence" value="ECO:0007669"/>
    <property type="project" value="UniProtKB-KW"/>
</dbReference>
<evidence type="ECO:0000256" key="4">
    <source>
        <dbReference type="ARBA" id="ARBA00022771"/>
    </source>
</evidence>
<keyword evidence="6" id="KW-0805">Transcription regulation</keyword>
<feature type="compositionally biased region" description="Acidic residues" evidence="11">
    <location>
        <begin position="740"/>
        <end position="753"/>
    </location>
</feature>
<accession>A0AAN9XYL2</accession>
<feature type="region of interest" description="Disordered" evidence="11">
    <location>
        <begin position="412"/>
        <end position="501"/>
    </location>
</feature>
<dbReference type="Gene3D" id="3.30.160.60">
    <property type="entry name" value="Classic Zinc Finger"/>
    <property type="match status" value="7"/>
</dbReference>
<dbReference type="FunFam" id="3.30.160.60:FF:000159">
    <property type="entry name" value="Mds1 and evi1 complex locus protein"/>
    <property type="match status" value="1"/>
</dbReference>
<feature type="domain" description="C2H2-type" evidence="12">
    <location>
        <begin position="627"/>
        <end position="655"/>
    </location>
</feature>
<dbReference type="FunFam" id="3.30.160.60:FF:000126">
    <property type="entry name" value="Mds1 and evi1 complex locus protein"/>
    <property type="match status" value="1"/>
</dbReference>
<dbReference type="SMART" id="SM00355">
    <property type="entry name" value="ZnF_C2H2"/>
    <property type="match status" value="9"/>
</dbReference>
<dbReference type="GO" id="GO:0006355">
    <property type="term" value="P:regulation of DNA-templated transcription"/>
    <property type="evidence" value="ECO:0007669"/>
    <property type="project" value="UniProtKB-ARBA"/>
</dbReference>
<feature type="domain" description="C2H2-type" evidence="12">
    <location>
        <begin position="145"/>
        <end position="172"/>
    </location>
</feature>
<feature type="compositionally biased region" description="Basic and acidic residues" evidence="11">
    <location>
        <begin position="423"/>
        <end position="441"/>
    </location>
</feature>
<dbReference type="PANTHER" id="PTHR16515">
    <property type="entry name" value="PR DOMAIN ZINC FINGER PROTEIN"/>
    <property type="match status" value="1"/>
</dbReference>
<sequence length="805" mass="90206">MGRIKKRYFDLRRAQPTSANDEEDYNDELRCFVCDKNFTDIDQLDRHFVTSHDRPADQFPCNHCPKKYSWEACLTKHKLLSHPSYQNFPCENCNKTFSDPSNLQRHIRTHHVGARSHACQVCGKTFATSSGLKQHTHIHSSIKPFRCEVCFKAYTQFSNLCRHKRMHASCKMQIKCVKCSQSFSTNTSLTKHKRFCDSTPSTNLPPPVPLPNMPYMHPQLSCNTNPYLNYSHPSNALPLYPPLLSHYPQIYNSAAAALASATVTAARHMPPQFLSNSLRNMFNEGGGVEKPAPSPLYLHELQKHHRRKSHTPSDGELNHSFRDNDVKEGSKSPADVKPSENGDKMTANGENRLKRPLEECNEMCTGSPRKMSPVNLKTELPVKCAKIRSESRGQEADEQLLAKGATVKSAPCAKEVDEPLDLSTRKEIEECPDEQSRCSDKEESDDELVDCSNGSDDDTSSEVNVAESTTDSKESPPQQQDPARLPTPPLPPTSKSIDSSMAYPRPIHPLLLDNFYRHTLPNFGPPLNTFSGRHLPLPNLPGRPFNFLGQLMNGLQNGQSLNSSFEQLLRPPFAPFNNNTKPFPELPHVAAAAKIKDRYACKFCGKVFPRSANLTRHLRTHTGEQPYKCKYCERSFSISSNLQRHVRNIHNKEKPFKCSLCDRCFGQQTNLDRHLRKHEAGDAGGIASTADSPESANEAEPDAYFDEIRSFMGKVAYSGGKFGSPPNVYKAEDMSSIINPDEESDDEEDDLSDEVASHDTSSQYQEDAKTLAQSPSPISLCLNTKMESNGNMMNNNSQEAISTNI</sequence>
<evidence type="ECO:0000256" key="9">
    <source>
        <dbReference type="ARBA" id="ARBA00023242"/>
    </source>
</evidence>
<keyword evidence="4 10" id="KW-0863">Zinc-finger</keyword>
<evidence type="ECO:0000313" key="13">
    <source>
        <dbReference type="EMBL" id="KAK7572156.1"/>
    </source>
</evidence>
<feature type="domain" description="C2H2-type" evidence="12">
    <location>
        <begin position="29"/>
        <end position="57"/>
    </location>
</feature>
<name>A0AAN9XYL2_9HEMI</name>
<dbReference type="FunFam" id="3.30.160.60:FF:000112">
    <property type="entry name" value="Mds1 and evi1 complex locus protein"/>
    <property type="match status" value="1"/>
</dbReference>
<dbReference type="InterPro" id="IPR013087">
    <property type="entry name" value="Znf_C2H2_type"/>
</dbReference>
<evidence type="ECO:0000256" key="7">
    <source>
        <dbReference type="ARBA" id="ARBA00023125"/>
    </source>
</evidence>
<comment type="caution">
    <text evidence="13">The sequence shown here is derived from an EMBL/GenBank/DDBJ whole genome shotgun (WGS) entry which is preliminary data.</text>
</comment>
<evidence type="ECO:0000256" key="6">
    <source>
        <dbReference type="ARBA" id="ARBA00023015"/>
    </source>
</evidence>
<evidence type="ECO:0000313" key="14">
    <source>
        <dbReference type="Proteomes" id="UP001367676"/>
    </source>
</evidence>